<feature type="domain" description="C2H2-type" evidence="14">
    <location>
        <begin position="1200"/>
        <end position="1227"/>
    </location>
</feature>
<keyword evidence="6 12" id="KW-0863">Zinc-finger</keyword>
<keyword evidence="5" id="KW-0677">Repeat</keyword>
<feature type="domain" description="C2H2-type" evidence="14">
    <location>
        <begin position="370"/>
        <end position="398"/>
    </location>
</feature>
<feature type="domain" description="C2H2-type" evidence="14">
    <location>
        <begin position="182"/>
        <end position="209"/>
    </location>
</feature>
<evidence type="ECO:0000313" key="15">
    <source>
        <dbReference type="EMBL" id="KAF6037585.1"/>
    </source>
</evidence>
<dbReference type="SUPFAM" id="SSF57667">
    <property type="entry name" value="beta-beta-alpha zinc fingers"/>
    <property type="match status" value="14"/>
</dbReference>
<dbReference type="PANTHER" id="PTHR24376:SF216">
    <property type="entry name" value="ZINC FINGER PROTEIN 420-LIKE"/>
    <property type="match status" value="1"/>
</dbReference>
<feature type="domain" description="C2H2-type" evidence="14">
    <location>
        <begin position="1381"/>
        <end position="1408"/>
    </location>
</feature>
<feature type="domain" description="C2H2-type" evidence="14">
    <location>
        <begin position="1735"/>
        <end position="1762"/>
    </location>
</feature>
<feature type="compositionally biased region" description="Basic and acidic residues" evidence="13">
    <location>
        <begin position="1133"/>
        <end position="1144"/>
    </location>
</feature>
<keyword evidence="4" id="KW-0479">Metal-binding</keyword>
<dbReference type="Pfam" id="PF12874">
    <property type="entry name" value="zf-met"/>
    <property type="match status" value="1"/>
</dbReference>
<feature type="domain" description="C2H2-type" evidence="14">
    <location>
        <begin position="789"/>
        <end position="816"/>
    </location>
</feature>
<comment type="function">
    <text evidence="1">May be involved in transcriptional regulation.</text>
</comment>
<evidence type="ECO:0000256" key="3">
    <source>
        <dbReference type="ARBA" id="ARBA00006991"/>
    </source>
</evidence>
<dbReference type="PANTHER" id="PTHR24376">
    <property type="entry name" value="ZINC FINGER PROTEIN"/>
    <property type="match status" value="1"/>
</dbReference>
<keyword evidence="7" id="KW-0862">Zinc</keyword>
<feature type="domain" description="C2H2-type" evidence="14">
    <location>
        <begin position="284"/>
        <end position="311"/>
    </location>
</feature>
<dbReference type="FunFam" id="3.30.160.60:FF:000759">
    <property type="entry name" value="zinc finger protein 16"/>
    <property type="match status" value="1"/>
</dbReference>
<feature type="domain" description="C2H2-type" evidence="14">
    <location>
        <begin position="1172"/>
        <end position="1199"/>
    </location>
</feature>
<name>A0A7J7KH43_BUGNE</name>
<comment type="subcellular location">
    <subcellularLocation>
        <location evidence="2">Nucleus</location>
    </subcellularLocation>
</comment>
<evidence type="ECO:0000256" key="13">
    <source>
        <dbReference type="SAM" id="MobiDB-lite"/>
    </source>
</evidence>
<dbReference type="PROSITE" id="PS00028">
    <property type="entry name" value="ZINC_FINGER_C2H2_1"/>
    <property type="match status" value="28"/>
</dbReference>
<feature type="domain" description="C2H2-type" evidence="14">
    <location>
        <begin position="312"/>
        <end position="339"/>
    </location>
</feature>
<dbReference type="FunFam" id="3.30.160.60:FF:000264">
    <property type="entry name" value="Zinc finger protein 236"/>
    <property type="match status" value="1"/>
</dbReference>
<evidence type="ECO:0000256" key="9">
    <source>
        <dbReference type="ARBA" id="ARBA00023125"/>
    </source>
</evidence>
<dbReference type="EMBL" id="VXIV02000545">
    <property type="protein sequence ID" value="KAF6037585.1"/>
    <property type="molecule type" value="Genomic_DNA"/>
</dbReference>
<dbReference type="Gene3D" id="3.30.160.60">
    <property type="entry name" value="Classic Zinc Finger"/>
    <property type="match status" value="23"/>
</dbReference>
<feature type="domain" description="C2H2-type" evidence="14">
    <location>
        <begin position="733"/>
        <end position="760"/>
    </location>
</feature>
<keyword evidence="11" id="KW-0539">Nucleus</keyword>
<dbReference type="Proteomes" id="UP000593567">
    <property type="component" value="Unassembled WGS sequence"/>
</dbReference>
<dbReference type="GO" id="GO:0005634">
    <property type="term" value="C:nucleus"/>
    <property type="evidence" value="ECO:0007669"/>
    <property type="project" value="UniProtKB-SubCell"/>
</dbReference>
<dbReference type="FunFam" id="3.30.160.60:FF:000226">
    <property type="entry name" value="Zinc finger protein 236 variant"/>
    <property type="match status" value="2"/>
</dbReference>
<feature type="compositionally biased region" description="Acidic residues" evidence="13">
    <location>
        <begin position="1117"/>
        <end position="1132"/>
    </location>
</feature>
<evidence type="ECO:0000256" key="10">
    <source>
        <dbReference type="ARBA" id="ARBA00023163"/>
    </source>
</evidence>
<dbReference type="InterPro" id="IPR013087">
    <property type="entry name" value="Znf_C2H2_type"/>
</dbReference>
<feature type="domain" description="C2H2-type" evidence="14">
    <location>
        <begin position="340"/>
        <end position="368"/>
    </location>
</feature>
<dbReference type="FunFam" id="3.30.160.60:FF:000385">
    <property type="entry name" value="Zinc finger protein 236 variant"/>
    <property type="match status" value="1"/>
</dbReference>
<feature type="domain" description="C2H2-type" evidence="14">
    <location>
        <begin position="1438"/>
        <end position="1465"/>
    </location>
</feature>
<dbReference type="FunFam" id="3.30.160.60:FF:000161">
    <property type="entry name" value="Zinc finger protein 366"/>
    <property type="match status" value="1"/>
</dbReference>
<dbReference type="OrthoDB" id="6077919at2759"/>
<dbReference type="GO" id="GO:0008270">
    <property type="term" value="F:zinc ion binding"/>
    <property type="evidence" value="ECO:0007669"/>
    <property type="project" value="UniProtKB-KW"/>
</dbReference>
<dbReference type="InterPro" id="IPR003604">
    <property type="entry name" value="Matrin/U1-like-C_Znf_C2H2"/>
</dbReference>
<dbReference type="GO" id="GO:0000978">
    <property type="term" value="F:RNA polymerase II cis-regulatory region sequence-specific DNA binding"/>
    <property type="evidence" value="ECO:0007669"/>
    <property type="project" value="TreeGrafter"/>
</dbReference>
<organism evidence="15 16">
    <name type="scientific">Bugula neritina</name>
    <name type="common">Brown bryozoan</name>
    <name type="synonym">Sertularia neritina</name>
    <dbReference type="NCBI Taxonomy" id="10212"/>
    <lineage>
        <taxon>Eukaryota</taxon>
        <taxon>Metazoa</taxon>
        <taxon>Spiralia</taxon>
        <taxon>Lophotrochozoa</taxon>
        <taxon>Bryozoa</taxon>
        <taxon>Gymnolaemata</taxon>
        <taxon>Cheilostomatida</taxon>
        <taxon>Flustrina</taxon>
        <taxon>Buguloidea</taxon>
        <taxon>Bugulidae</taxon>
        <taxon>Bugula</taxon>
    </lineage>
</organism>
<evidence type="ECO:0000256" key="6">
    <source>
        <dbReference type="ARBA" id="ARBA00022771"/>
    </source>
</evidence>
<feature type="domain" description="C2H2-type" evidence="14">
    <location>
        <begin position="1791"/>
        <end position="1819"/>
    </location>
</feature>
<reference evidence="15" key="1">
    <citation type="submission" date="2020-06" db="EMBL/GenBank/DDBJ databases">
        <title>Draft genome of Bugula neritina, a colonial animal packing powerful symbionts and potential medicines.</title>
        <authorList>
            <person name="Rayko M."/>
        </authorList>
    </citation>
    <scope>NUCLEOTIDE SEQUENCE [LARGE SCALE GENOMIC DNA]</scope>
    <source>
        <strain evidence="15">Kwan_BN1</strain>
    </source>
</reference>
<evidence type="ECO:0000256" key="8">
    <source>
        <dbReference type="ARBA" id="ARBA00023015"/>
    </source>
</evidence>
<keyword evidence="16" id="KW-1185">Reference proteome</keyword>
<dbReference type="FunFam" id="3.30.160.60:FF:000573">
    <property type="entry name" value="Putative zinc finger protein 236"/>
    <property type="match status" value="1"/>
</dbReference>
<feature type="domain" description="C2H2-type" evidence="14">
    <location>
        <begin position="592"/>
        <end position="619"/>
    </location>
</feature>
<feature type="region of interest" description="Disordered" evidence="13">
    <location>
        <begin position="1482"/>
        <end position="1509"/>
    </location>
</feature>
<feature type="domain" description="C2H2-type" evidence="14">
    <location>
        <begin position="761"/>
        <end position="788"/>
    </location>
</feature>
<dbReference type="SMART" id="SM00451">
    <property type="entry name" value="ZnF_U1"/>
    <property type="match status" value="5"/>
</dbReference>
<feature type="domain" description="C2H2-type" evidence="14">
    <location>
        <begin position="620"/>
        <end position="647"/>
    </location>
</feature>
<evidence type="ECO:0000256" key="7">
    <source>
        <dbReference type="ARBA" id="ARBA00022833"/>
    </source>
</evidence>
<accession>A0A7J7KH43</accession>
<dbReference type="FunFam" id="3.30.160.60:FF:000744">
    <property type="entry name" value="zinc finger E-box-binding homeobox 1"/>
    <property type="match status" value="1"/>
</dbReference>
<dbReference type="GO" id="GO:0001228">
    <property type="term" value="F:DNA-binding transcription activator activity, RNA polymerase II-specific"/>
    <property type="evidence" value="ECO:0007669"/>
    <property type="project" value="TreeGrafter"/>
</dbReference>
<comment type="caution">
    <text evidence="15">The sequence shown here is derived from an EMBL/GenBank/DDBJ whole genome shotgun (WGS) entry which is preliminary data.</text>
</comment>
<evidence type="ECO:0000256" key="2">
    <source>
        <dbReference type="ARBA" id="ARBA00004123"/>
    </source>
</evidence>
<feature type="domain" description="C2H2-type" evidence="14">
    <location>
        <begin position="156"/>
        <end position="183"/>
    </location>
</feature>
<evidence type="ECO:0000313" key="16">
    <source>
        <dbReference type="Proteomes" id="UP000593567"/>
    </source>
</evidence>
<feature type="domain" description="C2H2-type" evidence="14">
    <location>
        <begin position="240"/>
        <end position="267"/>
    </location>
</feature>
<dbReference type="Pfam" id="PF00096">
    <property type="entry name" value="zf-C2H2"/>
    <property type="match status" value="20"/>
</dbReference>
<comment type="similarity">
    <text evidence="3">Belongs to the krueppel C2H2-type zinc-finger protein family.</text>
</comment>
<feature type="domain" description="C2H2-type" evidence="14">
    <location>
        <begin position="1228"/>
        <end position="1255"/>
    </location>
</feature>
<gene>
    <name evidence="15" type="ORF">EB796_004110</name>
</gene>
<keyword evidence="10" id="KW-0804">Transcription</keyword>
<dbReference type="FunFam" id="3.30.160.60:FF:000075">
    <property type="entry name" value="Putative zinc finger protein 536"/>
    <property type="match status" value="1"/>
</dbReference>
<evidence type="ECO:0000256" key="11">
    <source>
        <dbReference type="ARBA" id="ARBA00023242"/>
    </source>
</evidence>
<dbReference type="SMART" id="SM00355">
    <property type="entry name" value="ZnF_C2H2"/>
    <property type="match status" value="29"/>
</dbReference>
<evidence type="ECO:0000256" key="5">
    <source>
        <dbReference type="ARBA" id="ARBA00022737"/>
    </source>
</evidence>
<feature type="domain" description="C2H2-type" evidence="14">
    <location>
        <begin position="1409"/>
        <end position="1436"/>
    </location>
</feature>
<dbReference type="FunFam" id="3.30.160.60:FF:000301">
    <property type="entry name" value="Zinc finger protein 236"/>
    <property type="match status" value="2"/>
</dbReference>
<feature type="domain" description="C2H2-type" evidence="14">
    <location>
        <begin position="564"/>
        <end position="591"/>
    </location>
</feature>
<dbReference type="PROSITE" id="PS50157">
    <property type="entry name" value="ZINC_FINGER_C2H2_2"/>
    <property type="match status" value="27"/>
</dbReference>
<feature type="region of interest" description="Disordered" evidence="13">
    <location>
        <begin position="1097"/>
        <end position="1144"/>
    </location>
</feature>
<dbReference type="FunFam" id="3.30.160.60:FF:000446">
    <property type="entry name" value="Zinc finger protein"/>
    <property type="match status" value="1"/>
</dbReference>
<proteinExistence type="inferred from homology"/>
<dbReference type="FunFam" id="3.30.160.60:FF:001818">
    <property type="entry name" value="GDNF-inducible zinc finger protein 1 isoform X1"/>
    <property type="match status" value="2"/>
</dbReference>
<dbReference type="Pfam" id="PF13912">
    <property type="entry name" value="zf-C2H2_6"/>
    <property type="match status" value="2"/>
</dbReference>
<dbReference type="FunFam" id="3.30.160.60:FF:002343">
    <property type="entry name" value="Zinc finger protein 33A"/>
    <property type="match status" value="1"/>
</dbReference>
<evidence type="ECO:0000256" key="4">
    <source>
        <dbReference type="ARBA" id="ARBA00022723"/>
    </source>
</evidence>
<keyword evidence="8" id="KW-0805">Transcription regulation</keyword>
<evidence type="ECO:0000256" key="12">
    <source>
        <dbReference type="PROSITE-ProRule" id="PRU00042"/>
    </source>
</evidence>
<dbReference type="FunFam" id="3.30.160.60:FF:000376">
    <property type="entry name" value="Zinc finger protein 236"/>
    <property type="match status" value="1"/>
</dbReference>
<evidence type="ECO:0000256" key="1">
    <source>
        <dbReference type="ARBA" id="ARBA00003767"/>
    </source>
</evidence>
<feature type="domain" description="C2H2-type" evidence="14">
    <location>
        <begin position="1466"/>
        <end position="1493"/>
    </location>
</feature>
<protein>
    <submittedName>
        <fullName evidence="15">ZNF236</fullName>
    </submittedName>
</protein>
<keyword evidence="9" id="KW-0238">DNA-binding</keyword>
<feature type="domain" description="C2H2-type" evidence="14">
    <location>
        <begin position="648"/>
        <end position="670"/>
    </location>
</feature>
<dbReference type="FunFam" id="3.30.160.60:FF:000624">
    <property type="entry name" value="zinc finger protein 697"/>
    <property type="match status" value="1"/>
</dbReference>
<feature type="domain" description="C2H2-type" evidence="14">
    <location>
        <begin position="128"/>
        <end position="155"/>
    </location>
</feature>
<feature type="domain" description="C2H2-type" evidence="14">
    <location>
        <begin position="817"/>
        <end position="844"/>
    </location>
</feature>
<dbReference type="InterPro" id="IPR036236">
    <property type="entry name" value="Znf_C2H2_sf"/>
</dbReference>
<sequence>MNVSAIGDGSDTPSVLYATLVTLDGSQDGTEQHQLVSVPAHSLNLASLAELTGHGAIPVTDLQSAGITAQQLQGFQVFQTGAEEFTVVDPSDLNHVNASESAVTVQPLAPERPEPEENIQPPIPKGPYVCQHCNRIFPKWSQLQRHNKRHDDDQPYKCTQCDASFNVQQNLILHEAVHRSPPECPECGSTFSRVASLKSHLKLHEKDESIICPECGDEFGVRSQLERHMKEHNNDEGGLFECRHCQLEFGNMILLKEHMKKHVKVRHTPYKKCKAGKDKYRHSYKCEFCFKKFEKPSQLSRHQRIHTGERPFECLICHKTFNQKGGLQLHAKTHEENRPFKCDHCPMRFSQKGNLRAHIARAHDNADNAFKCTECSCSFKKLGALNAHISRLHTTSTDALQASVALSSEASGSKGVAQTSAIDSIVQQILAGATSVDKMDDMSKANEMIDKALERGDKFCEGDNEDQHRRKDLNKSVMEAIAADNSLNTDILSQALANSGLIATEETDAQHLKEKLVNAVTQAFNSLESAEDTEHGTRVILSDSASGLKKSLHTVRKVGGVRWHQCQFCTKEFKKPSDLVRHVRTHTREKPYKCDQCFRSFTVRSTLKAHERTHSGIKNYKCDICEKLFSTQGSLKIHMRLHTGSKPFACNICDKSFRTSGHLRSHEMSHYKVTDKSRCRVIGGRSNKEDEVDTSHIELQEPILITEAGYIQSQPRSSARYQLMGENANDRPHKCDFCPQAFKKSSHLKQHIRSHTGEKPYQCNQCSRNFVSSGVLKAHMKTHIGLKNYKCMICDQAFTTNGSMKRHMSIHSDARPFMCPYCQKTFKSIVNCKKHMKTHKHELALELHQEQLRQRGVLNDSDGTSLQALQTPQQQRSQTGQQQSSLITTIAPQTADPLGVVDSTLMTGVNQQYLTSTSDVLDEGRADSIIQDGQFTLNTQFVGQNLTFGDRQILSSSFIGNSSQPSLNQLNYTLDLGSMASTNISNILQPRSTSEVRVVQKPSDKVGETTPTLYTVQTDGSVGNPPAGTIIAMQNVTVQPGTEDQNQQIVMQVSDASILGGQGQLVHDAQQLHHGQHEQLCSVQQFQGDHLEDVHGLSDPQLRVEQTDENSERAAEEQDEMAEQMEDNAETEESVHMEESRSPVKEIHATIEDVTEVRPRAPREMGVGKRRYDCTKCEKTFIKSSLLKEHLQVHAATKPFQCKKCKRAFVSQASLDKHVKTHLAVKEFTCELCNSSFTSHSMLNAHMVTHATFKRHKCQYCNAHFKSPEEMLEHVKQSHVPGTSALPNIEEVSRLKPVRTRVSRHNVVMIAPEDYLNLTANEFAAAAKPSAGASANKQYVDPITVSHKILREAAAEKDRVSEVVDKEKLNEKLENMPKHPHRCKLCPRSFKKPSDLARHVRIHTGEKPFVCDKCNKSFTVKSTLLCHLKTHRGHEKVYHCHLCNSPFATKGTLKVHMRLHTGAKPFKCPYCDATFRTSGHRKNHMSTHVKSTQEKKLSRKSFSKQTEQDKVCNTQTPHMAQYINLDAMTQQSPAVLNMDSVIQIGDIPAIEGLQLQLTNSLSGQPGLQITGIEPGMQPLPLHIDNNLLAQLQQGGNLNITVDTNGTLRAQSVTMADPNLIQIPTDGELLQTSQQEVEQQTIIQASADGQLIASEQQISALSDLNSTVDDGPGSTHVDLVGHEDIPETELQDINNLPDSALACNICGQITKDENALAEHLLAHDENAATGRVKKINKCNTCNKVFDKPSQLARHLRTHTGEKPYVCPTCGKAFSQKNTLQVHMAKHSGIRPFQCPHCDQKFTQKGNMKTHMRRAHPDYTTVHEDVIYYEPTADNIDDDVQSAVGEHESALTTSQVLEPVVSDDNQYLLYSERSAIVNNLL</sequence>
<feature type="domain" description="C2H2-type" evidence="14">
    <location>
        <begin position="1763"/>
        <end position="1790"/>
    </location>
</feature>
<feature type="domain" description="C2H2-type" evidence="14">
    <location>
        <begin position="210"/>
        <end position="237"/>
    </location>
</feature>
<evidence type="ECO:0000259" key="14">
    <source>
        <dbReference type="PROSITE" id="PS50157"/>
    </source>
</evidence>